<dbReference type="Proteomes" id="UP000325579">
    <property type="component" value="Unassembled WGS sequence"/>
</dbReference>
<feature type="transmembrane region" description="Helical" evidence="1">
    <location>
        <begin position="158"/>
        <end position="179"/>
    </location>
</feature>
<feature type="transmembrane region" description="Helical" evidence="1">
    <location>
        <begin position="185"/>
        <end position="204"/>
    </location>
</feature>
<reference evidence="2 3" key="1">
    <citation type="submission" date="2019-04" db="EMBL/GenBank/DDBJ databases">
        <authorList>
            <consortium name="DOE Joint Genome Institute"/>
            <person name="Mondo S."/>
            <person name="Kjaerbolling I."/>
            <person name="Vesth T."/>
            <person name="Frisvad J.C."/>
            <person name="Nybo J.L."/>
            <person name="Theobald S."/>
            <person name="Kildgaard S."/>
            <person name="Isbrandt T."/>
            <person name="Kuo A."/>
            <person name="Sato A."/>
            <person name="Lyhne E.K."/>
            <person name="Kogle M.E."/>
            <person name="Wiebenga A."/>
            <person name="Kun R.S."/>
            <person name="Lubbers R.J."/>
            <person name="Makela M.R."/>
            <person name="Barry K."/>
            <person name="Chovatia M."/>
            <person name="Clum A."/>
            <person name="Daum C."/>
            <person name="Haridas S."/>
            <person name="He G."/>
            <person name="LaButti K."/>
            <person name="Lipzen A."/>
            <person name="Riley R."/>
            <person name="Salamov A."/>
            <person name="Simmons B.A."/>
            <person name="Magnuson J.K."/>
            <person name="Henrissat B."/>
            <person name="Mortensen U.H."/>
            <person name="Larsen T.O."/>
            <person name="Devries R.P."/>
            <person name="Grigoriev I.V."/>
            <person name="Machida M."/>
            <person name="Baker S.E."/>
            <person name="Andersen M.R."/>
            <person name="Cantor M.N."/>
            <person name="Hua S.X."/>
        </authorList>
    </citation>
    <scope>NUCLEOTIDE SEQUENCE [LARGE SCALE GENOMIC DNA]</scope>
    <source>
        <strain evidence="2 3">CBS 119388</strain>
    </source>
</reference>
<dbReference type="OrthoDB" id="16820at2759"/>
<feature type="transmembrane region" description="Helical" evidence="1">
    <location>
        <begin position="117"/>
        <end position="137"/>
    </location>
</feature>
<sequence>MVHLTPLIFLSLAMAAVVGVWGVFTWNGGFDEMDGIVASHPSTGILGLQHCPDLDRGLMSMVAFNLPVVGRNPIFPAGRRFMVQFLANVAVIPVILNTEGARAEPGSLARYSTAWGLFSQMATSAVMCPLYGFWFVRQSSAKKQTEGCTLRPLPPNKWVVPSSVLIGYGIPALLSFDPFQWGLDLHIRGILAFTLYPLCISLTARLMRNVSKEWGRSLSPEWNSTIGYVAVGVVGMVSHLWYLGTGLTGSSLWGNAVSSVAGPAEVGRAAQLVLLFLQIDYVITFAAMLLLAWHELTRHQLVRSWRAAGTLAVGWLFLGPGATLAAAWALREQWLSRPRGFRGEITQKPK</sequence>
<feature type="transmembrane region" description="Helical" evidence="1">
    <location>
        <begin position="272"/>
        <end position="293"/>
    </location>
</feature>
<dbReference type="AlphaFoldDB" id="A0A5N7DPU9"/>
<accession>A0A5N7DPU9</accession>
<proteinExistence type="predicted"/>
<evidence type="ECO:0000256" key="1">
    <source>
        <dbReference type="SAM" id="Phobius"/>
    </source>
</evidence>
<feature type="transmembrane region" description="Helical" evidence="1">
    <location>
        <begin position="225"/>
        <end position="243"/>
    </location>
</feature>
<keyword evidence="1" id="KW-1133">Transmembrane helix</keyword>
<dbReference type="EMBL" id="ML736743">
    <property type="protein sequence ID" value="KAE8408472.1"/>
    <property type="molecule type" value="Genomic_DNA"/>
</dbReference>
<protein>
    <submittedName>
        <fullName evidence="2">Uncharacterized protein</fullName>
    </submittedName>
</protein>
<keyword evidence="1" id="KW-0472">Membrane</keyword>
<evidence type="ECO:0000313" key="2">
    <source>
        <dbReference type="EMBL" id="KAE8408472.1"/>
    </source>
</evidence>
<dbReference type="GeneID" id="43670897"/>
<feature type="transmembrane region" description="Helical" evidence="1">
    <location>
        <begin position="305"/>
        <end position="330"/>
    </location>
</feature>
<gene>
    <name evidence="2" type="ORF">BDV37DRAFT_278957</name>
</gene>
<feature type="transmembrane region" description="Helical" evidence="1">
    <location>
        <begin position="6"/>
        <end position="24"/>
    </location>
</feature>
<keyword evidence="3" id="KW-1185">Reference proteome</keyword>
<dbReference type="RefSeq" id="XP_031945791.1">
    <property type="nucleotide sequence ID" value="XM_032086206.1"/>
</dbReference>
<organism evidence="2 3">
    <name type="scientific">Aspergillus pseudonomiae</name>
    <dbReference type="NCBI Taxonomy" id="1506151"/>
    <lineage>
        <taxon>Eukaryota</taxon>
        <taxon>Fungi</taxon>
        <taxon>Dikarya</taxon>
        <taxon>Ascomycota</taxon>
        <taxon>Pezizomycotina</taxon>
        <taxon>Eurotiomycetes</taxon>
        <taxon>Eurotiomycetidae</taxon>
        <taxon>Eurotiales</taxon>
        <taxon>Aspergillaceae</taxon>
        <taxon>Aspergillus</taxon>
        <taxon>Aspergillus subgen. Circumdati</taxon>
    </lineage>
</organism>
<name>A0A5N7DPU9_9EURO</name>
<evidence type="ECO:0000313" key="3">
    <source>
        <dbReference type="Proteomes" id="UP000325579"/>
    </source>
</evidence>
<keyword evidence="1" id="KW-0812">Transmembrane</keyword>